<evidence type="ECO:0000313" key="1">
    <source>
        <dbReference type="EMBL" id="KKL52590.1"/>
    </source>
</evidence>
<organism evidence="1">
    <name type="scientific">marine sediment metagenome</name>
    <dbReference type="NCBI Taxonomy" id="412755"/>
    <lineage>
        <taxon>unclassified sequences</taxon>
        <taxon>metagenomes</taxon>
        <taxon>ecological metagenomes</taxon>
    </lineage>
</organism>
<dbReference type="AlphaFoldDB" id="A0A0F9F5Q8"/>
<reference evidence="1" key="1">
    <citation type="journal article" date="2015" name="Nature">
        <title>Complex archaea that bridge the gap between prokaryotes and eukaryotes.</title>
        <authorList>
            <person name="Spang A."/>
            <person name="Saw J.H."/>
            <person name="Jorgensen S.L."/>
            <person name="Zaremba-Niedzwiedzka K."/>
            <person name="Martijn J."/>
            <person name="Lind A.E."/>
            <person name="van Eijk R."/>
            <person name="Schleper C."/>
            <person name="Guy L."/>
            <person name="Ettema T.J."/>
        </authorList>
    </citation>
    <scope>NUCLEOTIDE SEQUENCE</scope>
</reference>
<accession>A0A0F9F5Q8</accession>
<dbReference type="EMBL" id="LAZR01031838">
    <property type="protein sequence ID" value="KKL52590.1"/>
    <property type="molecule type" value="Genomic_DNA"/>
</dbReference>
<proteinExistence type="predicted"/>
<gene>
    <name evidence="1" type="ORF">LCGC14_2283980</name>
</gene>
<name>A0A0F9F5Q8_9ZZZZ</name>
<sequence length="50" mass="5869">MPYENPDEEPIEINFNNKAMFESVKGETHKGNRGFKEHMKNLKEMFPNGL</sequence>
<protein>
    <submittedName>
        <fullName evidence="1">Uncharacterized protein</fullName>
    </submittedName>
</protein>
<comment type="caution">
    <text evidence="1">The sequence shown here is derived from an EMBL/GenBank/DDBJ whole genome shotgun (WGS) entry which is preliminary data.</text>
</comment>